<sequence length="646" mass="70217">MTRTDAEIQVALEDLLDRFEPLVDLGQDARAVVRRMVEVTDTAAEPGHWREALAGELFEYLRLTAPQDDDEWTPTALSCLDAVCEFVRIAPCPELAWTLVVRATSTPGDEGADDLDWIIEHADQLDRETVTDAYLERARSRSETDLYAGIDDWITAAGMVTQPEDQIDCAVNLAVAYAELEQPLDEADWSWQAAVLVEINEPAPDLDLLREAYAAQFRGVEHLYRIDGPARQMRPLLGRMLSRPGWAPEELLPPHVHIVAAGICIQDNDAAAALVQLTLAEHRLGEVDVYFQAQWQLCQMECAVLRSDSVTAEYFARRAWPLIERAGDEEQRTRFRHIVAGLGTVTGPWDFPGDDLAAVRTLGTVMTRMRAGVGGPEDIEQLDHAIEAFDPLLQAHLVISAYALRARINSALGQTGAAAADLRTGRAMLAEIEADPPGGFSRGVSTLLDQSEAILEAARGHPEAAALRMEEMWRSELAAGAHSAAIGTALAATQLWLSMGSKPRRAAECALAALTIAQEFRYAKGDSKDRSAVASYVVTGNEYAVEAVAALGDCALMAELLEVIRAQAVPYVSDDPDVAVGPLASMLTDVLDGHDPATDDGRRTSAVLLSPPPLILMPWGSVAMAPWLQYDPSLARPVGRLILGDV</sequence>
<proteinExistence type="predicted"/>
<evidence type="ECO:0000313" key="2">
    <source>
        <dbReference type="Proteomes" id="UP001500190"/>
    </source>
</evidence>
<dbReference type="Proteomes" id="UP001500190">
    <property type="component" value="Unassembled WGS sequence"/>
</dbReference>
<evidence type="ECO:0000313" key="1">
    <source>
        <dbReference type="EMBL" id="GAA1612995.1"/>
    </source>
</evidence>
<protein>
    <submittedName>
        <fullName evidence="1">Uncharacterized protein</fullName>
    </submittedName>
</protein>
<organism evidence="1 2">
    <name type="scientific">Kribbella karoonensis</name>
    <dbReference type="NCBI Taxonomy" id="324851"/>
    <lineage>
        <taxon>Bacteria</taxon>
        <taxon>Bacillati</taxon>
        <taxon>Actinomycetota</taxon>
        <taxon>Actinomycetes</taxon>
        <taxon>Propionibacteriales</taxon>
        <taxon>Kribbellaceae</taxon>
        <taxon>Kribbella</taxon>
    </lineage>
</organism>
<dbReference type="RefSeq" id="WP_344200655.1">
    <property type="nucleotide sequence ID" value="NZ_BAAAND010000012.1"/>
</dbReference>
<reference evidence="1 2" key="1">
    <citation type="journal article" date="2019" name="Int. J. Syst. Evol. Microbiol.">
        <title>The Global Catalogue of Microorganisms (GCM) 10K type strain sequencing project: providing services to taxonomists for standard genome sequencing and annotation.</title>
        <authorList>
            <consortium name="The Broad Institute Genomics Platform"/>
            <consortium name="The Broad Institute Genome Sequencing Center for Infectious Disease"/>
            <person name="Wu L."/>
            <person name="Ma J."/>
        </authorList>
    </citation>
    <scope>NUCLEOTIDE SEQUENCE [LARGE SCALE GENOMIC DNA]</scope>
    <source>
        <strain evidence="1 2">JCM 14304</strain>
    </source>
</reference>
<comment type="caution">
    <text evidence="1">The sequence shown here is derived from an EMBL/GenBank/DDBJ whole genome shotgun (WGS) entry which is preliminary data.</text>
</comment>
<dbReference type="EMBL" id="BAAAND010000012">
    <property type="protein sequence ID" value="GAA1612995.1"/>
    <property type="molecule type" value="Genomic_DNA"/>
</dbReference>
<keyword evidence="2" id="KW-1185">Reference proteome</keyword>
<name>A0ABN2EQA3_9ACTN</name>
<gene>
    <name evidence="1" type="ORF">GCM10009742_75280</name>
</gene>
<accession>A0ABN2EQA3</accession>